<reference evidence="1" key="1">
    <citation type="submission" date="2019-08" db="EMBL/GenBank/DDBJ databases">
        <authorList>
            <person name="Kucharzyk K."/>
            <person name="Murdoch R.W."/>
            <person name="Higgins S."/>
            <person name="Loffler F."/>
        </authorList>
    </citation>
    <scope>NUCLEOTIDE SEQUENCE</scope>
</reference>
<accession>A0A644WXI0</accession>
<dbReference type="AlphaFoldDB" id="A0A644WXI0"/>
<sequence length="160" mass="18139">MEQLRYDGHDIFMQEVPGEISLILNITECPHRCVGCHSSHLAESYGEYVGVQLPSLLGKYHSLISCVCFMGGDQHIGDLVAQCQHIRDNYPELKIAVYTGADDIGALELCLDLLDYVKIGHYDEQLGGIDRPSTNQRMYKKENGKWSDITAHFWKNHNEI</sequence>
<organism evidence="1">
    <name type="scientific">bioreactor metagenome</name>
    <dbReference type="NCBI Taxonomy" id="1076179"/>
    <lineage>
        <taxon>unclassified sequences</taxon>
        <taxon>metagenomes</taxon>
        <taxon>ecological metagenomes</taxon>
    </lineage>
</organism>
<comment type="caution">
    <text evidence="1">The sequence shown here is derived from an EMBL/GenBank/DDBJ whole genome shotgun (WGS) entry which is preliminary data.</text>
</comment>
<evidence type="ECO:0000313" key="1">
    <source>
        <dbReference type="EMBL" id="MPM08407.1"/>
    </source>
</evidence>
<dbReference type="EMBL" id="VSSQ01001446">
    <property type="protein sequence ID" value="MPM08407.1"/>
    <property type="molecule type" value="Genomic_DNA"/>
</dbReference>
<protein>
    <submittedName>
        <fullName evidence="1">Uncharacterized protein</fullName>
    </submittedName>
</protein>
<name>A0A644WXI0_9ZZZZ</name>
<gene>
    <name evidence="1" type="ORF">SDC9_54719</name>
</gene>
<proteinExistence type="predicted"/>